<dbReference type="Proteomes" id="UP000008068">
    <property type="component" value="Unassembled WGS sequence"/>
</dbReference>
<dbReference type="EMBL" id="GL380204">
    <property type="protein sequence ID" value="EGT50257.1"/>
    <property type="molecule type" value="Genomic_DNA"/>
</dbReference>
<feature type="compositionally biased region" description="Acidic residues" evidence="1">
    <location>
        <begin position="123"/>
        <end position="143"/>
    </location>
</feature>
<evidence type="ECO:0000256" key="1">
    <source>
        <dbReference type="SAM" id="MobiDB-lite"/>
    </source>
</evidence>
<name>G0PB81_CAEBE</name>
<evidence type="ECO:0000313" key="2">
    <source>
        <dbReference type="EMBL" id="EGT50257.1"/>
    </source>
</evidence>
<reference evidence="3" key="1">
    <citation type="submission" date="2011-07" db="EMBL/GenBank/DDBJ databases">
        <authorList>
            <consortium name="Caenorhabditis brenneri Sequencing and Analysis Consortium"/>
            <person name="Wilson R.K."/>
        </authorList>
    </citation>
    <scope>NUCLEOTIDE SEQUENCE [LARGE SCALE GENOMIC DNA]</scope>
    <source>
        <strain evidence="3">PB2801</strain>
    </source>
</reference>
<proteinExistence type="predicted"/>
<dbReference type="HOGENOM" id="CLU_1857030_0_0_1"/>
<feature type="region of interest" description="Disordered" evidence="1">
    <location>
        <begin position="105"/>
        <end position="143"/>
    </location>
</feature>
<feature type="region of interest" description="Disordered" evidence="1">
    <location>
        <begin position="1"/>
        <end position="59"/>
    </location>
</feature>
<accession>G0PB81</accession>
<dbReference type="InParanoid" id="G0PB81"/>
<keyword evidence="3" id="KW-1185">Reference proteome</keyword>
<feature type="compositionally biased region" description="Polar residues" evidence="1">
    <location>
        <begin position="43"/>
        <end position="59"/>
    </location>
</feature>
<organism evidence="3">
    <name type="scientific">Caenorhabditis brenneri</name>
    <name type="common">Nematode worm</name>
    <dbReference type="NCBI Taxonomy" id="135651"/>
    <lineage>
        <taxon>Eukaryota</taxon>
        <taxon>Metazoa</taxon>
        <taxon>Ecdysozoa</taxon>
        <taxon>Nematoda</taxon>
        <taxon>Chromadorea</taxon>
        <taxon>Rhabditida</taxon>
        <taxon>Rhabditina</taxon>
        <taxon>Rhabditomorpha</taxon>
        <taxon>Rhabditoidea</taxon>
        <taxon>Rhabditidae</taxon>
        <taxon>Peloderinae</taxon>
        <taxon>Caenorhabditis</taxon>
    </lineage>
</organism>
<protein>
    <submittedName>
        <fullName evidence="2">Uncharacterized protein</fullName>
    </submittedName>
</protein>
<sequence length="143" mass="15661">MSDQSHDMENLADGPEAAPQGPRDQVDGAPQELEQDDDVDGQAHQQSARGHPGTRSSQWLVNFLNTVLSGDDEEDDEADLDDPEILEQKRKQFRAKVDKCLDEALAAEANGGNTPGSSKDKQDSEDEEDSEDEQGPEDEDPKN</sequence>
<dbReference type="AlphaFoldDB" id="G0PB81"/>
<gene>
    <name evidence="2" type="ORF">CAEBREN_14961</name>
</gene>
<evidence type="ECO:0000313" key="3">
    <source>
        <dbReference type="Proteomes" id="UP000008068"/>
    </source>
</evidence>